<keyword evidence="11" id="KW-1185">Reference proteome</keyword>
<sequence>MKAVHFGAGNIGRGFIGQLLVDARCELTFADVNDTLIEQMKQADAYTVHYAEPEHRQFTVSPFSALHSVHDAEALTEALRGSDLITTAVGATVLKHLAPAVAKGLLARPADAPPAAVIACENAVGGTDLLASHIKELVTDAEWEDIQSRAVFANAAVDRIVPVQKLEEPLDVLVEPFYEWTVDASAFSVDPPAVEGIHYVENLDAYIERKLFTVNTGHAAASYIGARRGYETVQQAMQDGDVETAVRQVLAETGRLLREKYGFDAGDHETYIDTTVERFKNPELTDGITRVARQPLKKLGAGERLVSPAVQLLSRGEQVPALARVIAAATFYDHAEDEEAVEMQQRIEAEGRIGMLQNWTGLESGHPLFKAVEEALPSVRQ</sequence>
<evidence type="ECO:0000256" key="5">
    <source>
        <dbReference type="ARBA" id="ARBA00023027"/>
    </source>
</evidence>
<evidence type="ECO:0000256" key="4">
    <source>
        <dbReference type="ARBA" id="ARBA00023002"/>
    </source>
</evidence>
<keyword evidence="5 7" id="KW-0520">NAD</keyword>
<dbReference type="HAMAP" id="MF_00196">
    <property type="entry name" value="Mannitol_dehydrog"/>
    <property type="match status" value="1"/>
</dbReference>
<dbReference type="OrthoDB" id="271711at2"/>
<evidence type="ECO:0000256" key="1">
    <source>
        <dbReference type="ARBA" id="ARBA00006541"/>
    </source>
</evidence>
<dbReference type="AlphaFoldDB" id="A0A2P6MLJ8"/>
<name>A0A2P6MLJ8_ALKUR</name>
<dbReference type="InterPro" id="IPR000669">
    <property type="entry name" value="Mannitol_DH"/>
</dbReference>
<evidence type="ECO:0000256" key="6">
    <source>
        <dbReference type="ARBA" id="ARBA00048615"/>
    </source>
</evidence>
<evidence type="ECO:0000256" key="7">
    <source>
        <dbReference type="HAMAP-Rule" id="MF_00196"/>
    </source>
</evidence>
<dbReference type="Gene3D" id="3.40.50.720">
    <property type="entry name" value="NAD(P)-binding Rossmann-like Domain"/>
    <property type="match status" value="1"/>
</dbReference>
<keyword evidence="4 7" id="KW-0560">Oxidoreductase</keyword>
<dbReference type="InterPro" id="IPR013118">
    <property type="entry name" value="Mannitol_DH_C"/>
</dbReference>
<dbReference type="NCBIfam" id="NF002652">
    <property type="entry name" value="PRK02318.2-5"/>
    <property type="match status" value="1"/>
</dbReference>
<dbReference type="PRINTS" id="PR00084">
    <property type="entry name" value="MTLDHDRGNASE"/>
</dbReference>
<protein>
    <recommendedName>
        <fullName evidence="3 7">Mannitol-1-phosphate 5-dehydrogenase</fullName>
        <ecNumber evidence="2 7">1.1.1.17</ecNumber>
    </recommendedName>
</protein>
<feature type="domain" description="Mannitol dehydrogenase N-terminal" evidence="8">
    <location>
        <begin position="1"/>
        <end position="195"/>
    </location>
</feature>
<dbReference type="Proteomes" id="UP000243650">
    <property type="component" value="Unassembled WGS sequence"/>
</dbReference>
<dbReference type="EMBL" id="PVNS01000001">
    <property type="protein sequence ID" value="PRO67154.1"/>
    <property type="molecule type" value="Genomic_DNA"/>
</dbReference>
<feature type="binding site" evidence="7">
    <location>
        <begin position="3"/>
        <end position="14"/>
    </location>
    <ligand>
        <name>NAD(+)</name>
        <dbReference type="ChEBI" id="CHEBI:57540"/>
    </ligand>
</feature>
<dbReference type="InterPro" id="IPR008927">
    <property type="entry name" value="6-PGluconate_DH-like_C_sf"/>
</dbReference>
<dbReference type="InterPro" id="IPR036291">
    <property type="entry name" value="NAD(P)-bd_dom_sf"/>
</dbReference>
<dbReference type="Pfam" id="PF01232">
    <property type="entry name" value="Mannitol_dh"/>
    <property type="match status" value="1"/>
</dbReference>
<organism evidence="10 11">
    <name type="scientific">Alkalicoccus urumqiensis</name>
    <name type="common">Bacillus urumqiensis</name>
    <dbReference type="NCBI Taxonomy" id="1548213"/>
    <lineage>
        <taxon>Bacteria</taxon>
        <taxon>Bacillati</taxon>
        <taxon>Bacillota</taxon>
        <taxon>Bacilli</taxon>
        <taxon>Bacillales</taxon>
        <taxon>Bacillaceae</taxon>
        <taxon>Alkalicoccus</taxon>
    </lineage>
</organism>
<dbReference type="InterPro" id="IPR013131">
    <property type="entry name" value="Mannitol_DH_N"/>
</dbReference>
<dbReference type="GO" id="GO:0019592">
    <property type="term" value="P:mannitol catabolic process"/>
    <property type="evidence" value="ECO:0007669"/>
    <property type="project" value="TreeGrafter"/>
</dbReference>
<dbReference type="RefSeq" id="WP_105957540.1">
    <property type="nucleotide sequence ID" value="NZ_PVNS01000001.1"/>
</dbReference>
<evidence type="ECO:0000259" key="9">
    <source>
        <dbReference type="Pfam" id="PF08125"/>
    </source>
</evidence>
<dbReference type="PANTHER" id="PTHR30524:SF0">
    <property type="entry name" value="ALTRONATE OXIDOREDUCTASE-RELATED"/>
    <property type="match status" value="1"/>
</dbReference>
<gene>
    <name evidence="7" type="primary">mtlD</name>
    <name evidence="10" type="ORF">C6I21_00890</name>
</gene>
<dbReference type="GO" id="GO:0008926">
    <property type="term" value="F:mannitol-1-phosphate 5-dehydrogenase activity"/>
    <property type="evidence" value="ECO:0007669"/>
    <property type="project" value="UniProtKB-UniRule"/>
</dbReference>
<comment type="caution">
    <text evidence="10">The sequence shown here is derived from an EMBL/GenBank/DDBJ whole genome shotgun (WGS) entry which is preliminary data.</text>
</comment>
<accession>A0A2P6MLJ8</accession>
<evidence type="ECO:0000313" key="10">
    <source>
        <dbReference type="EMBL" id="PRO67154.1"/>
    </source>
</evidence>
<dbReference type="SUPFAM" id="SSF51735">
    <property type="entry name" value="NAD(P)-binding Rossmann-fold domains"/>
    <property type="match status" value="1"/>
</dbReference>
<evidence type="ECO:0000313" key="11">
    <source>
        <dbReference type="Proteomes" id="UP000243650"/>
    </source>
</evidence>
<dbReference type="Pfam" id="PF08125">
    <property type="entry name" value="Mannitol_dh_C"/>
    <property type="match status" value="1"/>
</dbReference>
<comment type="catalytic activity">
    <reaction evidence="6 7">
        <text>D-mannitol 1-phosphate + NAD(+) = beta-D-fructose 6-phosphate + NADH + H(+)</text>
        <dbReference type="Rhea" id="RHEA:19661"/>
        <dbReference type="ChEBI" id="CHEBI:15378"/>
        <dbReference type="ChEBI" id="CHEBI:57540"/>
        <dbReference type="ChEBI" id="CHEBI:57634"/>
        <dbReference type="ChEBI" id="CHEBI:57945"/>
        <dbReference type="ChEBI" id="CHEBI:61381"/>
        <dbReference type="EC" id="1.1.1.17"/>
    </reaction>
</comment>
<evidence type="ECO:0000256" key="3">
    <source>
        <dbReference type="ARBA" id="ARBA00016219"/>
    </source>
</evidence>
<dbReference type="GO" id="GO:0005829">
    <property type="term" value="C:cytosol"/>
    <property type="evidence" value="ECO:0007669"/>
    <property type="project" value="TreeGrafter"/>
</dbReference>
<dbReference type="EC" id="1.1.1.17" evidence="2 7"/>
<comment type="similarity">
    <text evidence="1 7">Belongs to the mannitol dehydrogenase family.</text>
</comment>
<dbReference type="Gene3D" id="1.10.1040.10">
    <property type="entry name" value="N-(1-d-carboxylethyl)-l-norvaline Dehydrogenase, domain 2"/>
    <property type="match status" value="1"/>
</dbReference>
<dbReference type="SUPFAM" id="SSF48179">
    <property type="entry name" value="6-phosphogluconate dehydrogenase C-terminal domain-like"/>
    <property type="match status" value="1"/>
</dbReference>
<dbReference type="InterPro" id="IPR013328">
    <property type="entry name" value="6PGD_dom2"/>
</dbReference>
<dbReference type="PANTHER" id="PTHR30524">
    <property type="entry name" value="MANNITOL-1-PHOSPHATE 5-DEHYDROGENASE"/>
    <property type="match status" value="1"/>
</dbReference>
<proteinExistence type="inferred from homology"/>
<evidence type="ECO:0000256" key="2">
    <source>
        <dbReference type="ARBA" id="ARBA00012939"/>
    </source>
</evidence>
<reference evidence="10 11" key="1">
    <citation type="submission" date="2018-03" db="EMBL/GenBank/DDBJ databases">
        <title>Bacillus urumqiensis sp. nov., a moderately haloalkaliphilic bacterium isolated from a salt lake.</title>
        <authorList>
            <person name="Zhao B."/>
            <person name="Liao Z."/>
        </authorList>
    </citation>
    <scope>NUCLEOTIDE SEQUENCE [LARGE SCALE GENOMIC DNA]</scope>
    <source>
        <strain evidence="10 11">BZ-SZ-XJ18</strain>
    </source>
</reference>
<evidence type="ECO:0000259" key="8">
    <source>
        <dbReference type="Pfam" id="PF01232"/>
    </source>
</evidence>
<feature type="domain" description="Mannitol dehydrogenase C-terminal" evidence="9">
    <location>
        <begin position="202"/>
        <end position="344"/>
    </location>
</feature>
<dbReference type="InterPro" id="IPR023028">
    <property type="entry name" value="Mannitol_1_phos_5_DH"/>
</dbReference>